<sequence length="76" mass="8644">MELHQYSHDAAARPGDSQNEDFNAIHIVITHGELPLHRVPSVCDIYSRDTHNLPKSLGNFVTCRQKTTARCYRPGR</sequence>
<reference evidence="1 2" key="1">
    <citation type="submission" date="2020-08" db="EMBL/GenBank/DDBJ databases">
        <title>Genomic Encyclopedia of Type Strains, Phase IV (KMG-V): Genome sequencing to study the core and pangenomes of soil and plant-associated prokaryotes.</title>
        <authorList>
            <person name="Whitman W."/>
        </authorList>
    </citation>
    <scope>NUCLEOTIDE SEQUENCE [LARGE SCALE GENOMIC DNA]</scope>
    <source>
        <strain evidence="1 2">SEMIA 4064</strain>
    </source>
</reference>
<name>A0A7W8XRV4_9HYPH</name>
<accession>A0A7W8XRV4</accession>
<dbReference type="AlphaFoldDB" id="A0A7W8XRV4"/>
<dbReference type="EMBL" id="JACHBI010000005">
    <property type="protein sequence ID" value="MBB5574432.1"/>
    <property type="molecule type" value="Genomic_DNA"/>
</dbReference>
<dbReference type="Proteomes" id="UP000549882">
    <property type="component" value="Unassembled WGS sequence"/>
</dbReference>
<gene>
    <name evidence="1" type="ORF">GGD50_003059</name>
</gene>
<organism evidence="1 2">
    <name type="scientific">Rhizobium paranaense</name>
    <dbReference type="NCBI Taxonomy" id="1650438"/>
    <lineage>
        <taxon>Bacteria</taxon>
        <taxon>Pseudomonadati</taxon>
        <taxon>Pseudomonadota</taxon>
        <taxon>Alphaproteobacteria</taxon>
        <taxon>Hyphomicrobiales</taxon>
        <taxon>Rhizobiaceae</taxon>
        <taxon>Rhizobium/Agrobacterium group</taxon>
        <taxon>Rhizobium</taxon>
    </lineage>
</organism>
<proteinExistence type="predicted"/>
<protein>
    <submittedName>
        <fullName evidence="1">Uncharacterized protein</fullName>
    </submittedName>
</protein>
<comment type="caution">
    <text evidence="1">The sequence shown here is derived from an EMBL/GenBank/DDBJ whole genome shotgun (WGS) entry which is preliminary data.</text>
</comment>
<keyword evidence="2" id="KW-1185">Reference proteome</keyword>
<evidence type="ECO:0000313" key="2">
    <source>
        <dbReference type="Proteomes" id="UP000549882"/>
    </source>
</evidence>
<evidence type="ECO:0000313" key="1">
    <source>
        <dbReference type="EMBL" id="MBB5574432.1"/>
    </source>
</evidence>